<name>A0ABQ4SG60_9HYPH</name>
<evidence type="ECO:0000259" key="1">
    <source>
        <dbReference type="PROSITE" id="PS50925"/>
    </source>
</evidence>
<dbReference type="EMBL" id="BPQQ01000049">
    <property type="protein sequence ID" value="GJE02216.1"/>
    <property type="molecule type" value="Genomic_DNA"/>
</dbReference>
<dbReference type="InterPro" id="IPR007024">
    <property type="entry name" value="BLUF_domain"/>
</dbReference>
<organism evidence="2 3">
    <name type="scientific">Methylobacterium isbiliense</name>
    <dbReference type="NCBI Taxonomy" id="315478"/>
    <lineage>
        <taxon>Bacteria</taxon>
        <taxon>Pseudomonadati</taxon>
        <taxon>Pseudomonadota</taxon>
        <taxon>Alphaproteobacteria</taxon>
        <taxon>Hyphomicrobiales</taxon>
        <taxon>Methylobacteriaceae</taxon>
        <taxon>Methylobacterium</taxon>
    </lineage>
</organism>
<protein>
    <recommendedName>
        <fullName evidence="1">BLUF domain-containing protein</fullName>
    </recommendedName>
</protein>
<dbReference type="PROSITE" id="PS50925">
    <property type="entry name" value="BLUF"/>
    <property type="match status" value="1"/>
</dbReference>
<comment type="caution">
    <text evidence="2">The sequence shown here is derived from an EMBL/GenBank/DDBJ whole genome shotgun (WGS) entry which is preliminary data.</text>
</comment>
<dbReference type="Pfam" id="PF04940">
    <property type="entry name" value="BLUF"/>
    <property type="match status" value="1"/>
</dbReference>
<reference evidence="2" key="2">
    <citation type="submission" date="2021-08" db="EMBL/GenBank/DDBJ databases">
        <authorList>
            <person name="Tani A."/>
            <person name="Ola A."/>
            <person name="Ogura Y."/>
            <person name="Katsura K."/>
            <person name="Hayashi T."/>
        </authorList>
    </citation>
    <scope>NUCLEOTIDE SEQUENCE</scope>
    <source>
        <strain evidence="2">DSM 17168</strain>
    </source>
</reference>
<proteinExistence type="predicted"/>
<dbReference type="SUPFAM" id="SSF54975">
    <property type="entry name" value="Acylphosphatase/BLUF domain-like"/>
    <property type="match status" value="1"/>
</dbReference>
<evidence type="ECO:0000313" key="2">
    <source>
        <dbReference type="EMBL" id="GJE02216.1"/>
    </source>
</evidence>
<dbReference type="RefSeq" id="WP_238237798.1">
    <property type="nucleotide sequence ID" value="NZ_BPQQ01000049.1"/>
</dbReference>
<gene>
    <name evidence="2" type="ORF">GMJLKIPL_4160</name>
</gene>
<dbReference type="SMART" id="SM01034">
    <property type="entry name" value="BLUF"/>
    <property type="match status" value="1"/>
</dbReference>
<dbReference type="InterPro" id="IPR036046">
    <property type="entry name" value="Acylphosphatase-like_dom_sf"/>
</dbReference>
<sequence length="153" mass="16864">MPLHRLLYRSEVDLVGSAADVQQQIVEIVRSSEARNAADGLTGALLHTRGVFIQALEGPLSAIEATFERICCDLRHRRVELLELAQAEKRAFAEWSLARISADETMERLFPCLPSTEDQVVEATSAQATVRLMRALLVTSPTEAPAPQTLIRA</sequence>
<accession>A0ABQ4SG60</accession>
<dbReference type="Gene3D" id="3.30.70.100">
    <property type="match status" value="1"/>
</dbReference>
<reference evidence="2" key="1">
    <citation type="journal article" date="2021" name="Front. Microbiol.">
        <title>Comprehensive Comparative Genomics and Phenotyping of Methylobacterium Species.</title>
        <authorList>
            <person name="Alessa O."/>
            <person name="Ogura Y."/>
            <person name="Fujitani Y."/>
            <person name="Takami H."/>
            <person name="Hayashi T."/>
            <person name="Sahin N."/>
            <person name="Tani A."/>
        </authorList>
    </citation>
    <scope>NUCLEOTIDE SEQUENCE</scope>
    <source>
        <strain evidence="2">DSM 17168</strain>
    </source>
</reference>
<evidence type="ECO:0000313" key="3">
    <source>
        <dbReference type="Proteomes" id="UP001055153"/>
    </source>
</evidence>
<feature type="domain" description="BLUF" evidence="1">
    <location>
        <begin position="3"/>
        <end position="98"/>
    </location>
</feature>
<dbReference type="Proteomes" id="UP001055153">
    <property type="component" value="Unassembled WGS sequence"/>
</dbReference>
<keyword evidence="3" id="KW-1185">Reference proteome</keyword>